<evidence type="ECO:0000256" key="2">
    <source>
        <dbReference type="ARBA" id="ARBA00022695"/>
    </source>
</evidence>
<dbReference type="Proteomes" id="UP000286773">
    <property type="component" value="Unassembled WGS sequence"/>
</dbReference>
<dbReference type="GO" id="GO:0003676">
    <property type="term" value="F:nucleic acid binding"/>
    <property type="evidence" value="ECO:0007669"/>
    <property type="project" value="InterPro"/>
</dbReference>
<evidence type="ECO:0000256" key="1">
    <source>
        <dbReference type="ARBA" id="ARBA00022679"/>
    </source>
</evidence>
<name>A0A430APQ1_9ENTE</name>
<dbReference type="PANTHER" id="PTHR30231">
    <property type="entry name" value="DNA POLYMERASE III SUBUNIT EPSILON"/>
    <property type="match status" value="1"/>
</dbReference>
<comment type="caution">
    <text evidence="9">The sequence shown here is derived from an EMBL/GenBank/DDBJ whole genome shotgun (WGS) entry which is preliminary data.</text>
</comment>
<evidence type="ECO:0000313" key="9">
    <source>
        <dbReference type="EMBL" id="RSU10101.1"/>
    </source>
</evidence>
<dbReference type="PANTHER" id="PTHR30231:SF42">
    <property type="entry name" value="EXONUCLEASE"/>
    <property type="match status" value="1"/>
</dbReference>
<keyword evidence="10" id="KW-1185">Reference proteome</keyword>
<dbReference type="InterPro" id="IPR013520">
    <property type="entry name" value="Ribonucl_H"/>
</dbReference>
<dbReference type="GO" id="GO:0005829">
    <property type="term" value="C:cytosol"/>
    <property type="evidence" value="ECO:0007669"/>
    <property type="project" value="TreeGrafter"/>
</dbReference>
<evidence type="ECO:0000256" key="4">
    <source>
        <dbReference type="ARBA" id="ARBA00022722"/>
    </source>
</evidence>
<dbReference type="Gene3D" id="3.30.420.10">
    <property type="entry name" value="Ribonuclease H-like superfamily/Ribonuclease H"/>
    <property type="match status" value="1"/>
</dbReference>
<dbReference type="SMART" id="SM00479">
    <property type="entry name" value="EXOIII"/>
    <property type="match status" value="1"/>
</dbReference>
<keyword evidence="1" id="KW-0808">Transferase</keyword>
<dbReference type="RefSeq" id="WP_126814419.1">
    <property type="nucleotide sequence ID" value="NZ_NGKC01000014.1"/>
</dbReference>
<dbReference type="FunFam" id="3.30.420.10:FF:000045">
    <property type="entry name" value="3'-5' exonuclease DinG"/>
    <property type="match status" value="1"/>
</dbReference>
<dbReference type="InterPro" id="IPR036397">
    <property type="entry name" value="RNaseH_sf"/>
</dbReference>
<dbReference type="CDD" id="cd06130">
    <property type="entry name" value="DNA_pol_III_epsilon_like"/>
    <property type="match status" value="1"/>
</dbReference>
<sequence>MSIDFIALDFETANQRKASPCSVGMIKVIDGAIKESFYTLINPEAAFDRYNIFVHGITPDMTARSPIYPSIIPDMRDFISELPVVAHYAPFDMSVIRESNARYQVTDFQLKYFDSYYLSKAYLTMPSYKLNVLAEYVGFTFQHHHALEDAKASAAIITYLCRQHNIQSIEELLHHANYSAFGTVDGSSGNGFRKKAR</sequence>
<accession>A0A430APQ1</accession>
<keyword evidence="5" id="KW-0269">Exonuclease</keyword>
<proteinExistence type="predicted"/>
<gene>
    <name evidence="9" type="ORF">CBF27_11285</name>
</gene>
<feature type="domain" description="Exonuclease" evidence="8">
    <location>
        <begin position="4"/>
        <end position="166"/>
    </location>
</feature>
<dbReference type="SUPFAM" id="SSF53098">
    <property type="entry name" value="Ribonuclease H-like"/>
    <property type="match status" value="1"/>
</dbReference>
<keyword evidence="5" id="KW-0378">Hydrolase</keyword>
<keyword evidence="3" id="KW-0235">DNA replication</keyword>
<dbReference type="GO" id="GO:0006260">
    <property type="term" value="P:DNA replication"/>
    <property type="evidence" value="ECO:0007669"/>
    <property type="project" value="UniProtKB-KW"/>
</dbReference>
<keyword evidence="2" id="KW-0548">Nucleotidyltransferase</keyword>
<reference evidence="9 10" key="1">
    <citation type="submission" date="2017-05" db="EMBL/GenBank/DDBJ databases">
        <title>Vagococcus spp. assemblies.</title>
        <authorList>
            <person name="Gulvik C.A."/>
        </authorList>
    </citation>
    <scope>NUCLEOTIDE SEQUENCE [LARGE SCALE GENOMIC DNA]</scope>
    <source>
        <strain evidence="9 10">LMG 24798</strain>
    </source>
</reference>
<evidence type="ECO:0000256" key="7">
    <source>
        <dbReference type="ARBA" id="ARBA00070925"/>
    </source>
</evidence>
<dbReference type="AlphaFoldDB" id="A0A430APQ1"/>
<protein>
    <recommendedName>
        <fullName evidence="7">DNA polymerase III polC-type</fullName>
    </recommendedName>
</protein>
<evidence type="ECO:0000259" key="8">
    <source>
        <dbReference type="SMART" id="SM00479"/>
    </source>
</evidence>
<evidence type="ECO:0000256" key="3">
    <source>
        <dbReference type="ARBA" id="ARBA00022705"/>
    </source>
</evidence>
<dbReference type="GO" id="GO:0003887">
    <property type="term" value="F:DNA-directed DNA polymerase activity"/>
    <property type="evidence" value="ECO:0007669"/>
    <property type="project" value="UniProtKB-KW"/>
</dbReference>
<organism evidence="9 10">
    <name type="scientific">Vagococcus acidifermentans</name>
    <dbReference type="NCBI Taxonomy" id="564710"/>
    <lineage>
        <taxon>Bacteria</taxon>
        <taxon>Bacillati</taxon>
        <taxon>Bacillota</taxon>
        <taxon>Bacilli</taxon>
        <taxon>Lactobacillales</taxon>
        <taxon>Enterococcaceae</taxon>
        <taxon>Vagococcus</taxon>
    </lineage>
</organism>
<dbReference type="GO" id="GO:0008408">
    <property type="term" value="F:3'-5' exonuclease activity"/>
    <property type="evidence" value="ECO:0007669"/>
    <property type="project" value="TreeGrafter"/>
</dbReference>
<evidence type="ECO:0000256" key="5">
    <source>
        <dbReference type="ARBA" id="ARBA00022839"/>
    </source>
</evidence>
<dbReference type="EMBL" id="NGKC01000014">
    <property type="protein sequence ID" value="RSU10101.1"/>
    <property type="molecule type" value="Genomic_DNA"/>
</dbReference>
<dbReference type="InterPro" id="IPR012337">
    <property type="entry name" value="RNaseH-like_sf"/>
</dbReference>
<dbReference type="Pfam" id="PF00929">
    <property type="entry name" value="RNase_T"/>
    <property type="match status" value="1"/>
</dbReference>
<keyword evidence="4" id="KW-0540">Nuclease</keyword>
<evidence type="ECO:0000313" key="10">
    <source>
        <dbReference type="Proteomes" id="UP000286773"/>
    </source>
</evidence>
<evidence type="ECO:0000256" key="6">
    <source>
        <dbReference type="ARBA" id="ARBA00022932"/>
    </source>
</evidence>
<keyword evidence="6" id="KW-0239">DNA-directed DNA polymerase</keyword>
<dbReference type="OrthoDB" id="9803913at2"/>